<proteinExistence type="predicted"/>
<organism evidence="1 2">
    <name type="scientific">Psychroflexus planctonicus</name>
    <dbReference type="NCBI Taxonomy" id="1526575"/>
    <lineage>
        <taxon>Bacteria</taxon>
        <taxon>Pseudomonadati</taxon>
        <taxon>Bacteroidota</taxon>
        <taxon>Flavobacteriia</taxon>
        <taxon>Flavobacteriales</taxon>
        <taxon>Flavobacteriaceae</taxon>
        <taxon>Psychroflexus</taxon>
    </lineage>
</organism>
<evidence type="ECO:0008006" key="3">
    <source>
        <dbReference type="Google" id="ProtNLM"/>
    </source>
</evidence>
<gene>
    <name evidence="1" type="ORF">GCM10010832_04200</name>
</gene>
<evidence type="ECO:0000313" key="2">
    <source>
        <dbReference type="Proteomes" id="UP000599179"/>
    </source>
</evidence>
<dbReference type="Proteomes" id="UP000599179">
    <property type="component" value="Unassembled WGS sequence"/>
</dbReference>
<name>A0ABQ1SCA7_9FLAO</name>
<sequence length="295" mass="31783">MKNTFFTLVVVLISLNLGLAQVGIGTTIPDESAELELQSTEKGFLPPRLTTAQRDDNIVNPAEGLTIYNTDQKCLNVYVGLGWRNLCAVVGANDVVNPQTGKIWMDRNLGATQVAIALDDADAYGDLYQWGRTADGHEKRNSPTYSAVLSTDGVSNFNNDPANAWDGEFILRDSGANNWVDPSVSGVDNLWQGVNSANNPCPTGYRVPSEAELNAERLSWSSNNAAGAYASPLKLPVAGSRRRLNGGFFYVGFFGRYWCSTVSGADARRLGFKGSGGSMGSRNRANGLSVRCLKD</sequence>
<protein>
    <recommendedName>
        <fullName evidence="3">Fibrobacter succinogenes major paralogous domain-containing protein</fullName>
    </recommendedName>
</protein>
<evidence type="ECO:0000313" key="1">
    <source>
        <dbReference type="EMBL" id="GGE26667.1"/>
    </source>
</evidence>
<dbReference type="EMBL" id="BMGM01000001">
    <property type="protein sequence ID" value="GGE26667.1"/>
    <property type="molecule type" value="Genomic_DNA"/>
</dbReference>
<accession>A0ABQ1SCA7</accession>
<reference evidence="2" key="1">
    <citation type="journal article" date="2019" name="Int. J. Syst. Evol. Microbiol.">
        <title>The Global Catalogue of Microorganisms (GCM) 10K type strain sequencing project: providing services to taxonomists for standard genome sequencing and annotation.</title>
        <authorList>
            <consortium name="The Broad Institute Genomics Platform"/>
            <consortium name="The Broad Institute Genome Sequencing Center for Infectious Disease"/>
            <person name="Wu L."/>
            <person name="Ma J."/>
        </authorList>
    </citation>
    <scope>NUCLEOTIDE SEQUENCE [LARGE SCALE GENOMIC DNA]</scope>
    <source>
        <strain evidence="2">CGMCC 1.12931</strain>
    </source>
</reference>
<keyword evidence="2" id="KW-1185">Reference proteome</keyword>
<comment type="caution">
    <text evidence="1">The sequence shown here is derived from an EMBL/GenBank/DDBJ whole genome shotgun (WGS) entry which is preliminary data.</text>
</comment>